<dbReference type="InterPro" id="IPR059226">
    <property type="entry name" value="Choice_anch_Q_dom"/>
</dbReference>
<protein>
    <submittedName>
        <fullName evidence="5">Right handed beta helix region protein</fullName>
    </submittedName>
</protein>
<dbReference type="SMART" id="SM00710">
    <property type="entry name" value="PbH1"/>
    <property type="match status" value="5"/>
</dbReference>
<dbReference type="EMBL" id="BDCR01000004">
    <property type="protein sequence ID" value="GAT63992.1"/>
    <property type="molecule type" value="Genomic_DNA"/>
</dbReference>
<dbReference type="Proteomes" id="UP000076586">
    <property type="component" value="Unassembled WGS sequence"/>
</dbReference>
<dbReference type="PANTHER" id="PTHR40088">
    <property type="entry name" value="PECTATE LYASE (EUROFUNG)"/>
    <property type="match status" value="1"/>
</dbReference>
<comment type="caution">
    <text evidence="5">The sequence shown here is derived from an EMBL/GenBank/DDBJ whole genome shotgun (WGS) entry which is preliminary data.</text>
</comment>
<evidence type="ECO:0000313" key="6">
    <source>
        <dbReference type="Proteomes" id="UP000076586"/>
    </source>
</evidence>
<keyword evidence="6" id="KW-1185">Reference proteome</keyword>
<feature type="domain" description="Right handed beta helix" evidence="4">
    <location>
        <begin position="174"/>
        <end position="347"/>
    </location>
</feature>
<evidence type="ECO:0000259" key="4">
    <source>
        <dbReference type="Pfam" id="PF13229"/>
    </source>
</evidence>
<sequence length="408" mass="45089">MPTCKNTLLTIVCFLTLQFTDNVFGTVYYVSKSGNDAFSYFAAQNKTSPKQTIAAGIRCLSAGDTLYIREGIYNEAINEYRTKLPSGNSWQTAVTIAGYPGEKVIIQPNASESEVLRLMGSSGGTRYVIFDNLILDGANVTSNIVKITYTGNNPNNTAHHIRIQSCELKQAKTNGIFVDSESNHNEFISLKIHDNGTTDFDHGMYICGSNNLIEKCDIYRNAGWGIHIYTEHKPESANYNIVRRNNIHENARAENRGFGIIVSSGTGNSVYNNLIWGNNGGIQIDYHAVNTIIYNNTIWSNNRSKTHENGIKTGAGSTNARIVNNISWNHIAGNISNAGINTYLSNNLTDKSPLFVNSSKSDFRLQEKSPAINTGKNLAPLVTDDYNGIRRPQGSTYDIGAFEYKTYK</sequence>
<gene>
    <name evidence="5" type="ORF">PJIAN_4535</name>
</gene>
<evidence type="ECO:0000256" key="2">
    <source>
        <dbReference type="ARBA" id="ARBA00022525"/>
    </source>
</evidence>
<dbReference type="PANTHER" id="PTHR40088:SF2">
    <property type="entry name" value="SECRETED SUGAR HYDROLASE"/>
    <property type="match status" value="1"/>
</dbReference>
<dbReference type="Gene3D" id="2.160.20.10">
    <property type="entry name" value="Single-stranded right-handed beta-helix, Pectin lyase-like"/>
    <property type="match status" value="1"/>
</dbReference>
<dbReference type="STRING" id="681398.PJIAN_4535"/>
<dbReference type="NCBIfam" id="NF041518">
    <property type="entry name" value="choice_anch_Q"/>
    <property type="match status" value="1"/>
</dbReference>
<dbReference type="InterPro" id="IPR006626">
    <property type="entry name" value="PbH1"/>
</dbReference>
<accession>A0A161LX57</accession>
<reference evidence="6" key="2">
    <citation type="journal article" date="2017" name="Genome Announc.">
        <title>Draft genome sequence of Paludibacter jiangxiensis NM7(T), a propionate-producing fermentative bacterium.</title>
        <authorList>
            <person name="Qiu Y.-L."/>
            <person name="Tourlousse D.M."/>
            <person name="Matsuura N."/>
            <person name="Ohashi A."/>
            <person name="Sekiguchi Y."/>
        </authorList>
    </citation>
    <scope>NUCLEOTIDE SEQUENCE [LARGE SCALE GENOMIC DNA]</scope>
    <source>
        <strain evidence="6">NM7</strain>
    </source>
</reference>
<dbReference type="RefSeq" id="WP_068705689.1">
    <property type="nucleotide sequence ID" value="NZ_BDCR01000004.1"/>
</dbReference>
<dbReference type="OrthoDB" id="8660908at2"/>
<dbReference type="InterPro" id="IPR052052">
    <property type="entry name" value="Polysaccharide_Lyase_9"/>
</dbReference>
<evidence type="ECO:0000256" key="3">
    <source>
        <dbReference type="ARBA" id="ARBA00022729"/>
    </source>
</evidence>
<comment type="subcellular location">
    <subcellularLocation>
        <location evidence="1">Secreted</location>
    </subcellularLocation>
</comment>
<dbReference type="SUPFAM" id="SSF51126">
    <property type="entry name" value="Pectin lyase-like"/>
    <property type="match status" value="1"/>
</dbReference>
<dbReference type="InterPro" id="IPR039448">
    <property type="entry name" value="Beta_helix"/>
</dbReference>
<name>A0A161LX57_9BACT</name>
<keyword evidence="2" id="KW-0964">Secreted</keyword>
<dbReference type="InterPro" id="IPR012334">
    <property type="entry name" value="Pectin_lyas_fold"/>
</dbReference>
<dbReference type="GO" id="GO:0016837">
    <property type="term" value="F:carbon-oxygen lyase activity, acting on polysaccharides"/>
    <property type="evidence" value="ECO:0007669"/>
    <property type="project" value="TreeGrafter"/>
</dbReference>
<dbReference type="InterPro" id="IPR011050">
    <property type="entry name" value="Pectin_lyase_fold/virulence"/>
</dbReference>
<dbReference type="AlphaFoldDB" id="A0A161LX57"/>
<proteinExistence type="predicted"/>
<evidence type="ECO:0000256" key="1">
    <source>
        <dbReference type="ARBA" id="ARBA00004613"/>
    </source>
</evidence>
<keyword evidence="3" id="KW-0732">Signal</keyword>
<reference evidence="6" key="1">
    <citation type="submission" date="2016-04" db="EMBL/GenBank/DDBJ databases">
        <title>Draft genome sequence of Paludibacter jiangxiensis strain NM7.</title>
        <authorList>
            <person name="Qiu Y."/>
            <person name="Matsuura N."/>
            <person name="Ohashi A."/>
            <person name="Tourlousse M.D."/>
            <person name="Sekiguchi Y."/>
        </authorList>
    </citation>
    <scope>NUCLEOTIDE SEQUENCE [LARGE SCALE GENOMIC DNA]</scope>
    <source>
        <strain evidence="6">NM7</strain>
    </source>
</reference>
<dbReference type="Pfam" id="PF13229">
    <property type="entry name" value="Beta_helix"/>
    <property type="match status" value="1"/>
</dbReference>
<evidence type="ECO:0000313" key="5">
    <source>
        <dbReference type="EMBL" id="GAT63992.1"/>
    </source>
</evidence>
<organism evidence="5 6">
    <name type="scientific">Paludibacter jiangxiensis</name>
    <dbReference type="NCBI Taxonomy" id="681398"/>
    <lineage>
        <taxon>Bacteria</taxon>
        <taxon>Pseudomonadati</taxon>
        <taxon>Bacteroidota</taxon>
        <taxon>Bacteroidia</taxon>
        <taxon>Bacteroidales</taxon>
        <taxon>Paludibacteraceae</taxon>
        <taxon>Paludibacter</taxon>
    </lineage>
</organism>
<dbReference type="GO" id="GO:0005576">
    <property type="term" value="C:extracellular region"/>
    <property type="evidence" value="ECO:0007669"/>
    <property type="project" value="UniProtKB-SubCell"/>
</dbReference>